<accession>A0A7S3QNY4</accession>
<keyword evidence="1" id="KW-0812">Transmembrane</keyword>
<keyword evidence="1" id="KW-0472">Membrane</keyword>
<name>A0A7S3QNY4_DUNTE</name>
<feature type="transmembrane region" description="Helical" evidence="1">
    <location>
        <begin position="205"/>
        <end position="228"/>
    </location>
</feature>
<reference evidence="2" key="1">
    <citation type="submission" date="2021-01" db="EMBL/GenBank/DDBJ databases">
        <authorList>
            <person name="Corre E."/>
            <person name="Pelletier E."/>
            <person name="Niang G."/>
            <person name="Scheremetjew M."/>
            <person name="Finn R."/>
            <person name="Kale V."/>
            <person name="Holt S."/>
            <person name="Cochrane G."/>
            <person name="Meng A."/>
            <person name="Brown T."/>
            <person name="Cohen L."/>
        </authorList>
    </citation>
    <scope>NUCLEOTIDE SEQUENCE</scope>
    <source>
        <strain evidence="2">CCMP1320</strain>
    </source>
</reference>
<dbReference type="EMBL" id="HBIP01007094">
    <property type="protein sequence ID" value="CAE0488655.1"/>
    <property type="molecule type" value="Transcribed_RNA"/>
</dbReference>
<protein>
    <submittedName>
        <fullName evidence="2">Uncharacterized protein</fullName>
    </submittedName>
</protein>
<evidence type="ECO:0000313" key="2">
    <source>
        <dbReference type="EMBL" id="CAE0488655.1"/>
    </source>
</evidence>
<dbReference type="AlphaFoldDB" id="A0A7S3QNY4"/>
<sequence>MAMNISFRGSSLHRRAGDFRKPLRSALQRRARTCRVYANAKADALLEQAKGKYKSGDRMTAMRLFEQTLEQDSLEASQRHAALWGQLAVHASFGDVELAQMVLRDAVQAGLDFEAAQQDPAFVEIQSSPQIVIQLGRFNKQVQRRLANQADERASMAAAAAKAERRSGGSISKVSSDMDLNDLLGPSDKSKQGLDASPAAIAGRVALVLLAGVILGVALFFLGLEFMFPKGMQ</sequence>
<evidence type="ECO:0000256" key="1">
    <source>
        <dbReference type="SAM" id="Phobius"/>
    </source>
</evidence>
<proteinExistence type="predicted"/>
<gene>
    <name evidence="2" type="ORF">DTER00134_LOCUS3725</name>
</gene>
<keyword evidence="1" id="KW-1133">Transmembrane helix</keyword>
<organism evidence="2">
    <name type="scientific">Dunaliella tertiolecta</name>
    <name type="common">Green alga</name>
    <dbReference type="NCBI Taxonomy" id="3047"/>
    <lineage>
        <taxon>Eukaryota</taxon>
        <taxon>Viridiplantae</taxon>
        <taxon>Chlorophyta</taxon>
        <taxon>core chlorophytes</taxon>
        <taxon>Chlorophyceae</taxon>
        <taxon>CS clade</taxon>
        <taxon>Chlamydomonadales</taxon>
        <taxon>Dunaliellaceae</taxon>
        <taxon>Dunaliella</taxon>
    </lineage>
</organism>